<dbReference type="Gene3D" id="1.25.10.10">
    <property type="entry name" value="Leucine-rich Repeat Variant"/>
    <property type="match status" value="1"/>
</dbReference>
<accession>A0A1J4J7S0</accession>
<dbReference type="EMBL" id="MLAK01001259">
    <property type="protein sequence ID" value="OHS95258.1"/>
    <property type="molecule type" value="Genomic_DNA"/>
</dbReference>
<keyword evidence="2" id="KW-1185">Reference proteome</keyword>
<evidence type="ECO:0000313" key="2">
    <source>
        <dbReference type="Proteomes" id="UP000179807"/>
    </source>
</evidence>
<reference evidence="1" key="1">
    <citation type="submission" date="2016-10" db="EMBL/GenBank/DDBJ databases">
        <authorList>
            <person name="Benchimol M."/>
            <person name="Almeida L.G."/>
            <person name="Vasconcelos A.T."/>
            <person name="Perreira-Neves A."/>
            <person name="Rosa I.A."/>
            <person name="Tasca T."/>
            <person name="Bogo M.R."/>
            <person name="de Souza W."/>
        </authorList>
    </citation>
    <scope>NUCLEOTIDE SEQUENCE [LARGE SCALE GENOMIC DNA]</scope>
    <source>
        <strain evidence="1">K</strain>
    </source>
</reference>
<name>A0A1J4J7S0_9EUKA</name>
<evidence type="ECO:0000313" key="1">
    <source>
        <dbReference type="EMBL" id="OHS95258.1"/>
    </source>
</evidence>
<gene>
    <name evidence="1" type="ORF">TRFO_02244</name>
</gene>
<comment type="caution">
    <text evidence="1">The sequence shown here is derived from an EMBL/GenBank/DDBJ whole genome shotgun (WGS) entry which is preliminary data.</text>
</comment>
<dbReference type="Proteomes" id="UP000179807">
    <property type="component" value="Unassembled WGS sequence"/>
</dbReference>
<dbReference type="AlphaFoldDB" id="A0A1J4J7S0"/>
<dbReference type="SUPFAM" id="SSF48371">
    <property type="entry name" value="ARM repeat"/>
    <property type="match status" value="1"/>
</dbReference>
<sequence>MEGLESSLIKNIEEPTDFDKLSINYAFERSFQVLNDKVPDSHSDMTIPPIEHYEKIIKAFDESRLDDLKKYLDEFSTYIFKNGFDDVEEFYNTRFESVLQTLCSSVSQVQLAQSAFHIITLLQSKGPAYPMSLLSFDFMNFCVEFVNHQFSPVLYFALCCLYNICSQSEQLRDALLEMVPLTKIQSFLSHFDLCVREAAIDLACCYSKFPLNEEQCITLIAIAQKGLSLGDPKLHHSCYWILIRILRNVPQLTENIMAPEILSFASDIFDDEESYNLIPGMIFISYIYEMNHEIPDLSLNALLNLLGDTTDQMCQRQIYRTISKIVYRRPDYVHDMIKFGIIGQAAFAIDNAKFVDKVQIGLLICNIIQQDISYACDRIIQTKSIALFLTLIEFDDEELTLAALNCLTNIFNEAETSGRKSLLMKRFNINDGPEIFSKLEHDENEDIANLSRNFRENYLKQTEEE</sequence>
<proteinExistence type="predicted"/>
<dbReference type="InterPro" id="IPR016024">
    <property type="entry name" value="ARM-type_fold"/>
</dbReference>
<dbReference type="VEuPathDB" id="TrichDB:TRFO_02244"/>
<organism evidence="1 2">
    <name type="scientific">Tritrichomonas foetus</name>
    <dbReference type="NCBI Taxonomy" id="1144522"/>
    <lineage>
        <taxon>Eukaryota</taxon>
        <taxon>Metamonada</taxon>
        <taxon>Parabasalia</taxon>
        <taxon>Tritrichomonadida</taxon>
        <taxon>Tritrichomonadidae</taxon>
        <taxon>Tritrichomonas</taxon>
    </lineage>
</organism>
<dbReference type="GeneID" id="94825272"/>
<dbReference type="RefSeq" id="XP_068348395.1">
    <property type="nucleotide sequence ID" value="XM_068490568.1"/>
</dbReference>
<protein>
    <submittedName>
        <fullName evidence="1">Uncharacterized protein</fullName>
    </submittedName>
</protein>
<dbReference type="InterPro" id="IPR011989">
    <property type="entry name" value="ARM-like"/>
</dbReference>